<gene>
    <name evidence="1" type="ORF">HAX54_020708</name>
</gene>
<sequence length="51" mass="5849">GSRIWTGDSPPDHRYTLSLLNFLFCIGKSMEVRGFLLRLTSALPMLMVLYM</sequence>
<organism evidence="1 2">
    <name type="scientific">Datura stramonium</name>
    <name type="common">Jimsonweed</name>
    <name type="synonym">Common thornapple</name>
    <dbReference type="NCBI Taxonomy" id="4076"/>
    <lineage>
        <taxon>Eukaryota</taxon>
        <taxon>Viridiplantae</taxon>
        <taxon>Streptophyta</taxon>
        <taxon>Embryophyta</taxon>
        <taxon>Tracheophyta</taxon>
        <taxon>Spermatophyta</taxon>
        <taxon>Magnoliopsida</taxon>
        <taxon>eudicotyledons</taxon>
        <taxon>Gunneridae</taxon>
        <taxon>Pentapetalae</taxon>
        <taxon>asterids</taxon>
        <taxon>lamiids</taxon>
        <taxon>Solanales</taxon>
        <taxon>Solanaceae</taxon>
        <taxon>Solanoideae</taxon>
        <taxon>Datureae</taxon>
        <taxon>Datura</taxon>
    </lineage>
</organism>
<dbReference type="Proteomes" id="UP000823775">
    <property type="component" value="Unassembled WGS sequence"/>
</dbReference>
<feature type="non-terminal residue" evidence="1">
    <location>
        <position position="1"/>
    </location>
</feature>
<protein>
    <submittedName>
        <fullName evidence="1">Uncharacterized protein</fullName>
    </submittedName>
</protein>
<reference evidence="1 2" key="1">
    <citation type="journal article" date="2021" name="BMC Genomics">
        <title>Datura genome reveals duplications of psychoactive alkaloid biosynthetic genes and high mutation rate following tissue culture.</title>
        <authorList>
            <person name="Rajewski A."/>
            <person name="Carter-House D."/>
            <person name="Stajich J."/>
            <person name="Litt A."/>
        </authorList>
    </citation>
    <scope>NUCLEOTIDE SEQUENCE [LARGE SCALE GENOMIC DNA]</scope>
    <source>
        <strain evidence="1">AR-01</strain>
    </source>
</reference>
<comment type="caution">
    <text evidence="1">The sequence shown here is derived from an EMBL/GenBank/DDBJ whole genome shotgun (WGS) entry which is preliminary data.</text>
</comment>
<proteinExistence type="predicted"/>
<name>A0ABS8UTL4_DATST</name>
<keyword evidence="2" id="KW-1185">Reference proteome</keyword>
<evidence type="ECO:0000313" key="2">
    <source>
        <dbReference type="Proteomes" id="UP000823775"/>
    </source>
</evidence>
<dbReference type="EMBL" id="JACEIK010002497">
    <property type="protein sequence ID" value="MCD9561542.1"/>
    <property type="molecule type" value="Genomic_DNA"/>
</dbReference>
<accession>A0ABS8UTL4</accession>
<evidence type="ECO:0000313" key="1">
    <source>
        <dbReference type="EMBL" id="MCD9561542.1"/>
    </source>
</evidence>
<feature type="non-terminal residue" evidence="1">
    <location>
        <position position="51"/>
    </location>
</feature>